<organism evidence="2 3">
    <name type="scientific">Channa striata</name>
    <name type="common">Snakehead murrel</name>
    <name type="synonym">Ophicephalus striatus</name>
    <dbReference type="NCBI Taxonomy" id="64152"/>
    <lineage>
        <taxon>Eukaryota</taxon>
        <taxon>Metazoa</taxon>
        <taxon>Chordata</taxon>
        <taxon>Craniata</taxon>
        <taxon>Vertebrata</taxon>
        <taxon>Euteleostomi</taxon>
        <taxon>Actinopterygii</taxon>
        <taxon>Neopterygii</taxon>
        <taxon>Teleostei</taxon>
        <taxon>Neoteleostei</taxon>
        <taxon>Acanthomorphata</taxon>
        <taxon>Anabantaria</taxon>
        <taxon>Anabantiformes</taxon>
        <taxon>Channoidei</taxon>
        <taxon>Channidae</taxon>
        <taxon>Channa</taxon>
    </lineage>
</organism>
<feature type="region of interest" description="Disordered" evidence="1">
    <location>
        <begin position="396"/>
        <end position="421"/>
    </location>
</feature>
<keyword evidence="3" id="KW-1185">Reference proteome</keyword>
<feature type="compositionally biased region" description="Low complexity" evidence="1">
    <location>
        <begin position="85"/>
        <end position="97"/>
    </location>
</feature>
<feature type="region of interest" description="Disordered" evidence="1">
    <location>
        <begin position="69"/>
        <end position="119"/>
    </location>
</feature>
<reference evidence="2" key="1">
    <citation type="submission" date="2023-07" db="EMBL/GenBank/DDBJ databases">
        <title>Chromosome-level Genome Assembly of Striped Snakehead (Channa striata).</title>
        <authorList>
            <person name="Liu H."/>
        </authorList>
    </citation>
    <scope>NUCLEOTIDE SEQUENCE</scope>
    <source>
        <strain evidence="2">Gz</strain>
        <tissue evidence="2">Muscle</tissue>
    </source>
</reference>
<evidence type="ECO:0000256" key="1">
    <source>
        <dbReference type="SAM" id="MobiDB-lite"/>
    </source>
</evidence>
<feature type="compositionally biased region" description="Polar residues" evidence="1">
    <location>
        <begin position="69"/>
        <end position="82"/>
    </location>
</feature>
<evidence type="ECO:0000313" key="3">
    <source>
        <dbReference type="Proteomes" id="UP001187415"/>
    </source>
</evidence>
<sequence length="421" mass="45361">MDQDESELREVCVPHSLVCRLCDCSIYNATELEQEGKINEHKGWNTPGFDAKVQINDVTELRGVSYNMESEQQLASPSSDPCSLTMMSSSASTTPAPTQRPSTKCNPTSSSTGSSPLTSCDHLLRSMTDEHLHNLDSSNGFPLVNNPTFGFHTSDSSHSDFGGLGNLGFSSLSAHSHFGTIPDWWQPLGASTRAAFFPPLLGLHPVFASSFKSHDPVHLQSITSGVNRTVNGRSASSPGQNLPVNSSLFPAKGNQGKAKARSRWNQNNGQDLGQMTTKLKKPNKPPIETSSMSGSQSGSLSGSSSDCDESSGDPDDIEEGDSDEDGNDQSNESDESDSDKDDQVKHKVERLTQNTSESKKKRPSTAVDSHCDSVPLTSSYCFQSSSFRLGTFSLQDYFSGTAGPQRRRPSSTSVSSRPQGY</sequence>
<dbReference type="Proteomes" id="UP001187415">
    <property type="component" value="Unassembled WGS sequence"/>
</dbReference>
<feature type="compositionally biased region" description="Polar residues" evidence="1">
    <location>
        <begin position="263"/>
        <end position="277"/>
    </location>
</feature>
<feature type="compositionally biased region" description="Low complexity" evidence="1">
    <location>
        <begin position="410"/>
        <end position="421"/>
    </location>
</feature>
<protein>
    <submittedName>
        <fullName evidence="2">Uncharacterized protein</fullName>
    </submittedName>
</protein>
<evidence type="ECO:0000313" key="2">
    <source>
        <dbReference type="EMBL" id="KAK2839736.1"/>
    </source>
</evidence>
<feature type="compositionally biased region" description="Basic and acidic residues" evidence="1">
    <location>
        <begin position="341"/>
        <end position="350"/>
    </location>
</feature>
<accession>A0AA88MKK6</accession>
<feature type="compositionally biased region" description="Polar residues" evidence="1">
    <location>
        <begin position="228"/>
        <end position="248"/>
    </location>
</feature>
<dbReference type="AlphaFoldDB" id="A0AA88MKK6"/>
<proteinExistence type="predicted"/>
<feature type="compositionally biased region" description="Low complexity" evidence="1">
    <location>
        <begin position="290"/>
        <end position="305"/>
    </location>
</feature>
<dbReference type="EMBL" id="JAUPFM010000010">
    <property type="protein sequence ID" value="KAK2839736.1"/>
    <property type="molecule type" value="Genomic_DNA"/>
</dbReference>
<comment type="caution">
    <text evidence="2">The sequence shown here is derived from an EMBL/GenBank/DDBJ whole genome shotgun (WGS) entry which is preliminary data.</text>
</comment>
<gene>
    <name evidence="2" type="ORF">Q5P01_013476</name>
</gene>
<feature type="compositionally biased region" description="Low complexity" evidence="1">
    <location>
        <begin position="107"/>
        <end position="119"/>
    </location>
</feature>
<feature type="compositionally biased region" description="Acidic residues" evidence="1">
    <location>
        <begin position="306"/>
        <end position="340"/>
    </location>
</feature>
<feature type="region of interest" description="Disordered" evidence="1">
    <location>
        <begin position="228"/>
        <end position="374"/>
    </location>
</feature>
<name>A0AA88MKK6_CHASR</name>